<sequence>MTGKQIEAQAAQPTIYPATTWQQYLLDEATHPDCTDDLRDRFILSNAFLVQPKVDLRRLRRAVEKLRERHDSLRIRLCQIKGKWRAVIDPPHGETIHEVDLGDLDDEDFLPAVSAIANAPMPLIDAPLAEVIVAHCGMRGDVLITRVHHAITDGYGMVVLTEDLTKFLIGLPVTGKAVSHTDYIKRFQSPRPSHAAKTEAFWEALHRDLPPEPNVGRKAKGIEPLSYALGKVDQRQLFCRATPDSLRAFEAAARAANLSATTLLFAAYLEAICQCYGLDRLMFMVAISRSDPALDTYVGDHTLDPFLPYRSFGSLRIIDAAKALADTFAEAMTHLPSDAARRGTPYQRELIARGCNPSQFSVHQPRAMSRQDRSMFSEGFYAGVGVTQKIGPFTLEALDTSVRRRRFADMRLEAGSAKVRTGFGLSYDGISYTENEARAITDRICDLLDLDLIDTELT</sequence>
<dbReference type="PANTHER" id="PTHR45527:SF1">
    <property type="entry name" value="FATTY ACID SYNTHASE"/>
    <property type="match status" value="1"/>
</dbReference>
<gene>
    <name evidence="2" type="ORF">C8N31_109161</name>
</gene>
<dbReference type="RefSeq" id="WP_025046517.1">
    <property type="nucleotide sequence ID" value="NZ_QBKU01000009.1"/>
</dbReference>
<name>A0A2T6CC44_9RHOB</name>
<protein>
    <submittedName>
        <fullName evidence="2">Condensation domain-containing protein</fullName>
    </submittedName>
</protein>
<dbReference type="SUPFAM" id="SSF52777">
    <property type="entry name" value="CoA-dependent acyltransferases"/>
    <property type="match status" value="2"/>
</dbReference>
<feature type="domain" description="Condensation" evidence="1">
    <location>
        <begin position="42"/>
        <end position="299"/>
    </location>
</feature>
<reference evidence="2 3" key="1">
    <citation type="submission" date="2018-04" db="EMBL/GenBank/DDBJ databases">
        <title>Genomic Encyclopedia of Archaeal and Bacterial Type Strains, Phase II (KMG-II): from individual species to whole genera.</title>
        <authorList>
            <person name="Goeker M."/>
        </authorList>
    </citation>
    <scope>NUCLEOTIDE SEQUENCE [LARGE SCALE GENOMIC DNA]</scope>
    <source>
        <strain evidence="2 3">DSM 12244</strain>
    </source>
</reference>
<comment type="caution">
    <text evidence="2">The sequence shown here is derived from an EMBL/GenBank/DDBJ whole genome shotgun (WGS) entry which is preliminary data.</text>
</comment>
<dbReference type="InterPro" id="IPR023213">
    <property type="entry name" value="CAT-like_dom_sf"/>
</dbReference>
<accession>A0A2T6CC44</accession>
<evidence type="ECO:0000313" key="3">
    <source>
        <dbReference type="Proteomes" id="UP000244092"/>
    </source>
</evidence>
<evidence type="ECO:0000313" key="2">
    <source>
        <dbReference type="EMBL" id="PTX73074.1"/>
    </source>
</evidence>
<dbReference type="Gene3D" id="3.30.559.30">
    <property type="entry name" value="Nonribosomal peptide synthetase, condensation domain"/>
    <property type="match status" value="1"/>
</dbReference>
<dbReference type="InterPro" id="IPR001242">
    <property type="entry name" value="Condensation_dom"/>
</dbReference>
<dbReference type="AlphaFoldDB" id="A0A2T6CC44"/>
<dbReference type="GO" id="GO:0043041">
    <property type="term" value="P:amino acid activation for nonribosomal peptide biosynthetic process"/>
    <property type="evidence" value="ECO:0007669"/>
    <property type="project" value="TreeGrafter"/>
</dbReference>
<dbReference type="PANTHER" id="PTHR45527">
    <property type="entry name" value="NONRIBOSOMAL PEPTIDE SYNTHETASE"/>
    <property type="match status" value="1"/>
</dbReference>
<organism evidence="2 3">
    <name type="scientific">Sulfitobacter mediterraneus</name>
    <dbReference type="NCBI Taxonomy" id="83219"/>
    <lineage>
        <taxon>Bacteria</taxon>
        <taxon>Pseudomonadati</taxon>
        <taxon>Pseudomonadota</taxon>
        <taxon>Alphaproteobacteria</taxon>
        <taxon>Rhodobacterales</taxon>
        <taxon>Roseobacteraceae</taxon>
        <taxon>Sulfitobacter</taxon>
    </lineage>
</organism>
<dbReference type="EMBL" id="QBKU01000009">
    <property type="protein sequence ID" value="PTX73074.1"/>
    <property type="molecule type" value="Genomic_DNA"/>
</dbReference>
<dbReference type="Pfam" id="PF00668">
    <property type="entry name" value="Condensation"/>
    <property type="match status" value="1"/>
</dbReference>
<dbReference type="GO" id="GO:0005737">
    <property type="term" value="C:cytoplasm"/>
    <property type="evidence" value="ECO:0007669"/>
    <property type="project" value="TreeGrafter"/>
</dbReference>
<dbReference type="GO" id="GO:0044550">
    <property type="term" value="P:secondary metabolite biosynthetic process"/>
    <property type="evidence" value="ECO:0007669"/>
    <property type="project" value="TreeGrafter"/>
</dbReference>
<dbReference type="OrthoDB" id="9803968at2"/>
<dbReference type="GO" id="GO:0003824">
    <property type="term" value="F:catalytic activity"/>
    <property type="evidence" value="ECO:0007669"/>
    <property type="project" value="InterPro"/>
</dbReference>
<dbReference type="GO" id="GO:0031177">
    <property type="term" value="F:phosphopantetheine binding"/>
    <property type="evidence" value="ECO:0007669"/>
    <property type="project" value="TreeGrafter"/>
</dbReference>
<dbReference type="Gene3D" id="3.30.559.10">
    <property type="entry name" value="Chloramphenicol acetyltransferase-like domain"/>
    <property type="match status" value="1"/>
</dbReference>
<dbReference type="Proteomes" id="UP000244092">
    <property type="component" value="Unassembled WGS sequence"/>
</dbReference>
<evidence type="ECO:0000259" key="1">
    <source>
        <dbReference type="Pfam" id="PF00668"/>
    </source>
</evidence>
<proteinExistence type="predicted"/>